<evidence type="ECO:0000259" key="7">
    <source>
        <dbReference type="PROSITE" id="PS51133"/>
    </source>
</evidence>
<evidence type="ECO:0000313" key="10">
    <source>
        <dbReference type="Proteomes" id="UP000266743"/>
    </source>
</evidence>
<dbReference type="SUPFAM" id="SSF46942">
    <property type="entry name" value="Elongation factor TFIIS domain 2"/>
    <property type="match status" value="1"/>
</dbReference>
<keyword evidence="1" id="KW-0479">Metal-binding</keyword>
<evidence type="ECO:0000259" key="8">
    <source>
        <dbReference type="PROSITE" id="PS51321"/>
    </source>
</evidence>
<dbReference type="Pfam" id="PF01096">
    <property type="entry name" value="Zn_ribbon_TFIIS"/>
    <property type="match status" value="1"/>
</dbReference>
<dbReference type="InterPro" id="IPR036575">
    <property type="entry name" value="TFIIS_cen_dom_sf"/>
</dbReference>
<dbReference type="GO" id="GO:0008270">
    <property type="term" value="F:zinc ion binding"/>
    <property type="evidence" value="ECO:0007669"/>
    <property type="project" value="UniProtKB-KW"/>
</dbReference>
<keyword evidence="9" id="KW-0648">Protein biosynthesis</keyword>
<dbReference type="PROSITE" id="PS51321">
    <property type="entry name" value="TFIIS_CENTRAL"/>
    <property type="match status" value="1"/>
</dbReference>
<evidence type="ECO:0000313" key="9">
    <source>
        <dbReference type="EMBL" id="RHW67122.1"/>
    </source>
</evidence>
<dbReference type="PANTHER" id="PTHR11477:SF0">
    <property type="entry name" value="IP08861P-RELATED"/>
    <property type="match status" value="1"/>
</dbReference>
<dbReference type="GO" id="GO:0003676">
    <property type="term" value="F:nucleic acid binding"/>
    <property type="evidence" value="ECO:0007669"/>
    <property type="project" value="InterPro"/>
</dbReference>
<dbReference type="PROSITE" id="PS51133">
    <property type="entry name" value="ZF_TFIIS_2"/>
    <property type="match status" value="1"/>
</dbReference>
<dbReference type="Proteomes" id="UP000266743">
    <property type="component" value="Unassembled WGS sequence"/>
</dbReference>
<evidence type="ECO:0000256" key="1">
    <source>
        <dbReference type="ARBA" id="ARBA00022723"/>
    </source>
</evidence>
<reference evidence="9 10" key="1">
    <citation type="submission" date="2018-09" db="EMBL/GenBank/DDBJ databases">
        <title>whole genome sequence of T. equiperdum IVM-t1 strain.</title>
        <authorList>
            <person name="Suganuma K."/>
        </authorList>
    </citation>
    <scope>NUCLEOTIDE SEQUENCE [LARGE SCALE GENOMIC DNA]</scope>
    <source>
        <strain evidence="9 10">IVM-t1</strain>
    </source>
</reference>
<dbReference type="SUPFAM" id="SSF57783">
    <property type="entry name" value="Zinc beta-ribbon"/>
    <property type="match status" value="1"/>
</dbReference>
<keyword evidence="9" id="KW-0251">Elongation factor</keyword>
<dbReference type="GO" id="GO:0005634">
    <property type="term" value="C:nucleus"/>
    <property type="evidence" value="ECO:0007669"/>
    <property type="project" value="TreeGrafter"/>
</dbReference>
<dbReference type="Gene3D" id="1.10.472.30">
    <property type="entry name" value="Transcription elongation factor S-II, central domain"/>
    <property type="match status" value="1"/>
</dbReference>
<keyword evidence="2 5" id="KW-0863">Zinc-finger</keyword>
<proteinExistence type="predicted"/>
<dbReference type="CDD" id="cd13749">
    <property type="entry name" value="Zn-ribbon_TFIIS"/>
    <property type="match status" value="1"/>
</dbReference>
<dbReference type="AlphaFoldDB" id="A0A3L6KRE0"/>
<evidence type="ECO:0000256" key="4">
    <source>
        <dbReference type="ARBA" id="ARBA00023242"/>
    </source>
</evidence>
<dbReference type="InterPro" id="IPR001222">
    <property type="entry name" value="Znf_TFIIS"/>
</dbReference>
<feature type="domain" description="TFIIS-type" evidence="7">
    <location>
        <begin position="171"/>
        <end position="211"/>
    </location>
</feature>
<evidence type="ECO:0000256" key="5">
    <source>
        <dbReference type="PROSITE-ProRule" id="PRU00472"/>
    </source>
</evidence>
<evidence type="ECO:0000256" key="2">
    <source>
        <dbReference type="ARBA" id="ARBA00022771"/>
    </source>
</evidence>
<dbReference type="GO" id="GO:0006351">
    <property type="term" value="P:DNA-templated transcription"/>
    <property type="evidence" value="ECO:0007669"/>
    <property type="project" value="InterPro"/>
</dbReference>
<evidence type="ECO:0000256" key="3">
    <source>
        <dbReference type="ARBA" id="ARBA00022833"/>
    </source>
</evidence>
<keyword evidence="4" id="KW-0539">Nucleus</keyword>
<feature type="region of interest" description="Disordered" evidence="6">
    <location>
        <begin position="1"/>
        <end position="33"/>
    </location>
</feature>
<dbReference type="EMBL" id="QSBY01000015">
    <property type="protein sequence ID" value="RHW67122.1"/>
    <property type="molecule type" value="Genomic_DNA"/>
</dbReference>
<dbReference type="GO" id="GO:0003746">
    <property type="term" value="F:translation elongation factor activity"/>
    <property type="evidence" value="ECO:0007669"/>
    <property type="project" value="UniProtKB-KW"/>
</dbReference>
<gene>
    <name evidence="9" type="primary">TFIIS1</name>
    <name evidence="9" type="ORF">DPX39_000055000</name>
</gene>
<name>A0A3L6KRE0_9TRYP</name>
<dbReference type="PANTHER" id="PTHR11477">
    <property type="entry name" value="TRANSCRIPTION FACTOR S-II ZINC FINGER DOMAIN-CONTAINING PROTEIN"/>
    <property type="match status" value="1"/>
</dbReference>
<accession>A0A3L6KRE0</accession>
<organism evidence="9 10">
    <name type="scientific">Trypanosoma brucei equiperdum</name>
    <dbReference type="NCBI Taxonomy" id="630700"/>
    <lineage>
        <taxon>Eukaryota</taxon>
        <taxon>Discoba</taxon>
        <taxon>Euglenozoa</taxon>
        <taxon>Kinetoplastea</taxon>
        <taxon>Metakinetoplastina</taxon>
        <taxon>Trypanosomatida</taxon>
        <taxon>Trypanosomatidae</taxon>
        <taxon>Trypanosoma</taxon>
    </lineage>
</organism>
<feature type="domain" description="TFIIS central" evidence="8">
    <location>
        <begin position="53"/>
        <end position="165"/>
    </location>
</feature>
<comment type="caution">
    <text evidence="9">The sequence shown here is derived from an EMBL/GenBank/DDBJ whole genome shotgun (WGS) entry which is preliminary data.</text>
</comment>
<dbReference type="SMART" id="SM00440">
    <property type="entry name" value="ZnF_C2C2"/>
    <property type="match status" value="1"/>
</dbReference>
<protein>
    <submittedName>
        <fullName evidence="9">Transcription elongation factor s-II</fullName>
    </submittedName>
</protein>
<dbReference type="InterPro" id="IPR003618">
    <property type="entry name" value="TFIIS_cen_dom"/>
</dbReference>
<sequence length="213" mass="24269">MGKDSNDGKIGVKRFREESKTALGAPTSPPVTPNCINNTSVTMRNIEGRQGDTRLTKWKTLLCKALMQGRKEEDEGRVADMALRIVKAIPGGRSESADTFRMLLVHLGDAKNRELRESIIEEKFSVEVLVRMKERDLLNPEERERQEAAFLARSRDTDLTEIRKATSTTSTLFPCPSCKAKNCTWTQKQTRSADEPMTIFCICNICEHKWRRY</sequence>
<dbReference type="Pfam" id="PF07500">
    <property type="entry name" value="TFIIS_M"/>
    <property type="match status" value="1"/>
</dbReference>
<dbReference type="Gene3D" id="2.20.25.10">
    <property type="match status" value="1"/>
</dbReference>
<keyword evidence="3" id="KW-0862">Zinc</keyword>
<evidence type="ECO:0000256" key="6">
    <source>
        <dbReference type="SAM" id="MobiDB-lite"/>
    </source>
</evidence>